<dbReference type="SUPFAM" id="SSF51735">
    <property type="entry name" value="NAD(P)-binding Rossmann-fold domains"/>
    <property type="match status" value="1"/>
</dbReference>
<keyword evidence="5" id="KW-1185">Reference proteome</keyword>
<dbReference type="NCBIfam" id="NF006114">
    <property type="entry name" value="PRK08263.1"/>
    <property type="match status" value="1"/>
</dbReference>
<evidence type="ECO:0000256" key="1">
    <source>
        <dbReference type="ARBA" id="ARBA00006484"/>
    </source>
</evidence>
<dbReference type="PRINTS" id="PR00081">
    <property type="entry name" value="GDHRDH"/>
</dbReference>
<dbReference type="PANTHER" id="PTHR43976:SF16">
    <property type="entry name" value="SHORT-CHAIN DEHYDROGENASE_REDUCTASE FAMILY PROTEIN"/>
    <property type="match status" value="1"/>
</dbReference>
<protein>
    <submittedName>
        <fullName evidence="4">Oxidoreductase</fullName>
    </submittedName>
</protein>
<reference evidence="5" key="1">
    <citation type="journal article" date="2019" name="Int. J. Syst. Evol. Microbiol.">
        <title>The Global Catalogue of Microorganisms (GCM) 10K type strain sequencing project: providing services to taxonomists for standard genome sequencing and annotation.</title>
        <authorList>
            <consortium name="The Broad Institute Genomics Platform"/>
            <consortium name="The Broad Institute Genome Sequencing Center for Infectious Disease"/>
            <person name="Wu L."/>
            <person name="Ma J."/>
        </authorList>
    </citation>
    <scope>NUCLEOTIDE SEQUENCE [LARGE SCALE GENOMIC DNA]</scope>
    <source>
        <strain evidence="5">CCUG 49018</strain>
    </source>
</reference>
<gene>
    <name evidence="4" type="ORF">ACFQ34_24035</name>
</gene>
<dbReference type="NCBIfam" id="NF004824">
    <property type="entry name" value="PRK06180.1"/>
    <property type="match status" value="1"/>
</dbReference>
<dbReference type="InterPro" id="IPR020904">
    <property type="entry name" value="Sc_DH/Rdtase_CS"/>
</dbReference>
<dbReference type="CDD" id="cd05374">
    <property type="entry name" value="17beta-HSD-like_SDR_c"/>
    <property type="match status" value="1"/>
</dbReference>
<accession>A0ABW3VNH1</accession>
<dbReference type="PRINTS" id="PR00080">
    <property type="entry name" value="SDRFAMILY"/>
</dbReference>
<evidence type="ECO:0000313" key="4">
    <source>
        <dbReference type="EMBL" id="MFD1236370.1"/>
    </source>
</evidence>
<proteinExistence type="inferred from homology"/>
<dbReference type="RefSeq" id="WP_103384090.1">
    <property type="nucleotide sequence ID" value="NZ_BAABKS010000043.1"/>
</dbReference>
<sequence>MADDRKVWFVTGTSTGFGRLIAEQALAAGDLVVATARDPRSVDDLAAAAPDRVRALALDVTDGPAVTKAVAEAVEAFGRIDVLVNNAGYGLRGAIEEFTDAELRQVFETNVFGLLAVTRAVLPTMRAQGSGLIVQMSSVGGVTSRLGGTAYAGTKFAVEGLSEGLAAEVAHLGIKVVICEPGPFRTDFAGRSIRWSQPMEAYAPVLGPERERFAAEDGNQPGDPLAAAKVIVGLARAENPPLRLPMGHAAFRRIRETLTTRLADLDVVAPLGLELDHS</sequence>
<dbReference type="Proteomes" id="UP001597182">
    <property type="component" value="Unassembled WGS sequence"/>
</dbReference>
<dbReference type="InterPro" id="IPR036291">
    <property type="entry name" value="NAD(P)-bd_dom_sf"/>
</dbReference>
<comment type="caution">
    <text evidence="4">The sequence shown here is derived from an EMBL/GenBank/DDBJ whole genome shotgun (WGS) entry which is preliminary data.</text>
</comment>
<dbReference type="PROSITE" id="PS00061">
    <property type="entry name" value="ADH_SHORT"/>
    <property type="match status" value="1"/>
</dbReference>
<dbReference type="Gene3D" id="3.40.50.720">
    <property type="entry name" value="NAD(P)-binding Rossmann-like Domain"/>
    <property type="match status" value="1"/>
</dbReference>
<keyword evidence="2" id="KW-0560">Oxidoreductase</keyword>
<name>A0ABW3VNH1_9PSEU</name>
<evidence type="ECO:0000256" key="3">
    <source>
        <dbReference type="RuleBase" id="RU000363"/>
    </source>
</evidence>
<evidence type="ECO:0000313" key="5">
    <source>
        <dbReference type="Proteomes" id="UP001597182"/>
    </source>
</evidence>
<dbReference type="InterPro" id="IPR002347">
    <property type="entry name" value="SDR_fam"/>
</dbReference>
<dbReference type="InterPro" id="IPR051911">
    <property type="entry name" value="SDR_oxidoreductase"/>
</dbReference>
<dbReference type="EMBL" id="JBHTMB010000221">
    <property type="protein sequence ID" value="MFD1236370.1"/>
    <property type="molecule type" value="Genomic_DNA"/>
</dbReference>
<evidence type="ECO:0000256" key="2">
    <source>
        <dbReference type="ARBA" id="ARBA00023002"/>
    </source>
</evidence>
<organism evidence="4 5">
    <name type="scientific">Pseudonocardia benzenivorans</name>
    <dbReference type="NCBI Taxonomy" id="228005"/>
    <lineage>
        <taxon>Bacteria</taxon>
        <taxon>Bacillati</taxon>
        <taxon>Actinomycetota</taxon>
        <taxon>Actinomycetes</taxon>
        <taxon>Pseudonocardiales</taxon>
        <taxon>Pseudonocardiaceae</taxon>
        <taxon>Pseudonocardia</taxon>
    </lineage>
</organism>
<dbReference type="PANTHER" id="PTHR43976">
    <property type="entry name" value="SHORT CHAIN DEHYDROGENASE"/>
    <property type="match status" value="1"/>
</dbReference>
<dbReference type="Pfam" id="PF00106">
    <property type="entry name" value="adh_short"/>
    <property type="match status" value="1"/>
</dbReference>
<comment type="similarity">
    <text evidence="1 3">Belongs to the short-chain dehydrogenases/reductases (SDR) family.</text>
</comment>